<feature type="compositionally biased region" description="Basic and acidic residues" evidence="1">
    <location>
        <begin position="86"/>
        <end position="111"/>
    </location>
</feature>
<dbReference type="PANTHER" id="PTHR28186:SF1">
    <property type="entry name" value="MEIOTICALLY UP-REGULATED GENE 9 PROTEIN"/>
    <property type="match status" value="1"/>
</dbReference>
<feature type="compositionally biased region" description="Low complexity" evidence="1">
    <location>
        <begin position="52"/>
        <end position="62"/>
    </location>
</feature>
<feature type="compositionally biased region" description="Polar residues" evidence="1">
    <location>
        <begin position="354"/>
        <end position="374"/>
    </location>
</feature>
<gene>
    <name evidence="2" type="ORF">PG993_000368</name>
</gene>
<feature type="compositionally biased region" description="Polar residues" evidence="1">
    <location>
        <begin position="210"/>
        <end position="231"/>
    </location>
</feature>
<comment type="caution">
    <text evidence="2">The sequence shown here is derived from an EMBL/GenBank/DDBJ whole genome shotgun (WGS) entry which is preliminary data.</text>
</comment>
<evidence type="ECO:0000313" key="3">
    <source>
        <dbReference type="Proteomes" id="UP001444661"/>
    </source>
</evidence>
<feature type="compositionally biased region" description="Low complexity" evidence="1">
    <location>
        <begin position="15"/>
        <end position="28"/>
    </location>
</feature>
<evidence type="ECO:0000256" key="1">
    <source>
        <dbReference type="SAM" id="MobiDB-lite"/>
    </source>
</evidence>
<dbReference type="Pfam" id="PF10295">
    <property type="entry name" value="DUF2406"/>
    <property type="match status" value="1"/>
</dbReference>
<feature type="compositionally biased region" description="Polar residues" evidence="1">
    <location>
        <begin position="63"/>
        <end position="72"/>
    </location>
</feature>
<dbReference type="Proteomes" id="UP001444661">
    <property type="component" value="Unassembled WGS sequence"/>
</dbReference>
<accession>A0ABR1U8D3</accession>
<evidence type="ECO:0008006" key="4">
    <source>
        <dbReference type="Google" id="ProtNLM"/>
    </source>
</evidence>
<reference evidence="2 3" key="1">
    <citation type="submission" date="2023-01" db="EMBL/GenBank/DDBJ databases">
        <title>Analysis of 21 Apiospora genomes using comparative genomics revels a genus with tremendous synthesis potential of carbohydrate active enzymes and secondary metabolites.</title>
        <authorList>
            <person name="Sorensen T."/>
        </authorList>
    </citation>
    <scope>NUCLEOTIDE SEQUENCE [LARGE SCALE GENOMIC DNA]</scope>
    <source>
        <strain evidence="2 3">CBS 33761</strain>
    </source>
</reference>
<dbReference type="InterPro" id="IPR018809">
    <property type="entry name" value="DUF2406"/>
</dbReference>
<organism evidence="2 3">
    <name type="scientific">Apiospora rasikravindrae</name>
    <dbReference type="NCBI Taxonomy" id="990691"/>
    <lineage>
        <taxon>Eukaryota</taxon>
        <taxon>Fungi</taxon>
        <taxon>Dikarya</taxon>
        <taxon>Ascomycota</taxon>
        <taxon>Pezizomycotina</taxon>
        <taxon>Sordariomycetes</taxon>
        <taxon>Xylariomycetidae</taxon>
        <taxon>Amphisphaeriales</taxon>
        <taxon>Apiosporaceae</taxon>
        <taxon>Apiospora</taxon>
    </lineage>
</organism>
<protein>
    <recommendedName>
        <fullName evidence="4">DUF2406 domain-containing protein</fullName>
    </recommendedName>
</protein>
<feature type="compositionally biased region" description="Polar residues" evidence="1">
    <location>
        <begin position="1"/>
        <end position="10"/>
    </location>
</feature>
<keyword evidence="3" id="KW-1185">Reference proteome</keyword>
<proteinExistence type="predicted"/>
<name>A0ABR1U8D3_9PEZI</name>
<feature type="compositionally biased region" description="Polar residues" evidence="1">
    <location>
        <begin position="270"/>
        <end position="286"/>
    </location>
</feature>
<feature type="compositionally biased region" description="Basic and acidic residues" evidence="1">
    <location>
        <begin position="152"/>
        <end position="163"/>
    </location>
</feature>
<feature type="region of interest" description="Disordered" evidence="1">
    <location>
        <begin position="1"/>
        <end position="163"/>
    </location>
</feature>
<sequence length="428" mass="47149">MASQAYNQQHGLPATPGQSSQSQYGTYSQPPPRSAGTEQLQQQQPTFVGRRQSQQQAPQQSSHTTEPSQYKNQKTHRPKSRAFSFHSDKSQRTDLHETSAEKESKRLHTKADPTLAMQEMEPSAVAAHQSKRALPSMSEVEWKDATGSPIVDPDRSNPSRSKWERPLDTIRSFEAAIDGGYSNRQSFIRTDSDSVANYNRRSALYPPNSYGATTPRFPQNSYYGGRPSSTVHRSESAMVDPRGPPMDNGNRDSYFDGYDGAYGYGGNGNTNSRSRVPRNYSESQLNGRPGADRNVYPMPSNHRSYETVATGSGRSGSPGDPVGYQTDPTSSENSSIDRRMPPRQREPVNDYGISFNQPAAYQPPSLSVPASQPRTMPDGSNAAPPAPPKHGGGGLLRKGSKNAAAQQQRPDMGEKRKSWFSRRFSKNS</sequence>
<feature type="compositionally biased region" description="Basic and acidic residues" evidence="1">
    <location>
        <begin position="335"/>
        <end position="348"/>
    </location>
</feature>
<feature type="compositionally biased region" description="Basic residues" evidence="1">
    <location>
        <begin position="418"/>
        <end position="428"/>
    </location>
</feature>
<dbReference type="PANTHER" id="PTHR28186">
    <property type="entry name" value="MEIOTICALLY UP-REGULATED GENE 9 PROTEIN"/>
    <property type="match status" value="1"/>
</dbReference>
<evidence type="ECO:0000313" key="2">
    <source>
        <dbReference type="EMBL" id="KAK8055141.1"/>
    </source>
</evidence>
<feature type="compositionally biased region" description="Polar residues" evidence="1">
    <location>
        <begin position="36"/>
        <end position="46"/>
    </location>
</feature>
<feature type="region of interest" description="Disordered" evidence="1">
    <location>
        <begin position="203"/>
        <end position="428"/>
    </location>
</feature>
<dbReference type="EMBL" id="JAQQWK010000001">
    <property type="protein sequence ID" value="KAK8055141.1"/>
    <property type="molecule type" value="Genomic_DNA"/>
</dbReference>